<accession>A0A645DFA8</accession>
<dbReference type="Pfam" id="PF13561">
    <property type="entry name" value="adh_short_C2"/>
    <property type="match status" value="1"/>
</dbReference>
<dbReference type="SUPFAM" id="SSF51735">
    <property type="entry name" value="NAD(P)-binding Rossmann-fold domains"/>
    <property type="match status" value="1"/>
</dbReference>
<keyword evidence="4" id="KW-0276">Fatty acid metabolism</keyword>
<evidence type="ECO:0000256" key="1">
    <source>
        <dbReference type="ARBA" id="ARBA00005189"/>
    </source>
</evidence>
<protein>
    <submittedName>
        <fullName evidence="8">Enoyl-[acyl-carrier-protein] reductase [NADH] FabI</fullName>
        <ecNumber evidence="8">1.3.1.9</ecNumber>
    </submittedName>
</protein>
<dbReference type="InterPro" id="IPR002347">
    <property type="entry name" value="SDR_fam"/>
</dbReference>
<gene>
    <name evidence="8" type="primary">fabI_15</name>
    <name evidence="8" type="ORF">SDC9_134620</name>
</gene>
<keyword evidence="3" id="KW-0444">Lipid biosynthesis</keyword>
<dbReference type="EC" id="1.3.1.9" evidence="8"/>
<reference evidence="8" key="1">
    <citation type="submission" date="2019-08" db="EMBL/GenBank/DDBJ databases">
        <authorList>
            <person name="Kucharzyk K."/>
            <person name="Murdoch R.W."/>
            <person name="Higgins S."/>
            <person name="Loffler F."/>
        </authorList>
    </citation>
    <scope>NUCLEOTIDE SEQUENCE</scope>
</reference>
<evidence type="ECO:0000256" key="5">
    <source>
        <dbReference type="ARBA" id="ARBA00023002"/>
    </source>
</evidence>
<evidence type="ECO:0000256" key="4">
    <source>
        <dbReference type="ARBA" id="ARBA00022832"/>
    </source>
</evidence>
<sequence length="283" mass="31354">MAYNLLKGKKGIIFGALNDQSIAWKVAEKAFEEGAHIVLSNTAVAMRLGDVDRLAEKCDSIVIPADATNMADLENLIQKSMDFLGGKIDFILHSIGMSPNVRKGIPYDNINYDNYQKTIDISALSFHKVIQVCRKMDAINDWGSIVALSYVAAQRTLFGYNDMADAKALLESIARSFGYIYGREKKIRINTISQSPTPTTAGSGVFGFDSLLDFTERMSPLGNASADDCADYCITLFSDLTKKVTMQNLFHDGGFSSMGMSERAMTQYDKSFRDCDENQEKMK</sequence>
<dbReference type="GO" id="GO:0004318">
    <property type="term" value="F:enoyl-[acyl-carrier-protein] reductase (NADH) activity"/>
    <property type="evidence" value="ECO:0007669"/>
    <property type="project" value="UniProtKB-EC"/>
</dbReference>
<comment type="pathway">
    <text evidence="1">Lipid metabolism.</text>
</comment>
<dbReference type="InterPro" id="IPR014358">
    <property type="entry name" value="Enoyl-ACP_Rdtase_NADH"/>
</dbReference>
<dbReference type="EMBL" id="VSSQ01035325">
    <property type="protein sequence ID" value="MPM87523.1"/>
    <property type="molecule type" value="Genomic_DNA"/>
</dbReference>
<evidence type="ECO:0000256" key="2">
    <source>
        <dbReference type="ARBA" id="ARBA00009233"/>
    </source>
</evidence>
<comment type="similarity">
    <text evidence="2">Belongs to the short-chain dehydrogenases/reductases (SDR) family. FabI subfamily.</text>
</comment>
<evidence type="ECO:0000256" key="7">
    <source>
        <dbReference type="ARBA" id="ARBA00023160"/>
    </source>
</evidence>
<evidence type="ECO:0000313" key="8">
    <source>
        <dbReference type="EMBL" id="MPM87523.1"/>
    </source>
</evidence>
<proteinExistence type="inferred from homology"/>
<organism evidence="8">
    <name type="scientific">bioreactor metagenome</name>
    <dbReference type="NCBI Taxonomy" id="1076179"/>
    <lineage>
        <taxon>unclassified sequences</taxon>
        <taxon>metagenomes</taxon>
        <taxon>ecological metagenomes</taxon>
    </lineage>
</organism>
<dbReference type="PANTHER" id="PTHR43159:SF2">
    <property type="entry name" value="ENOYL-[ACYL-CARRIER-PROTEIN] REDUCTASE [NADH], CHLOROPLASTIC"/>
    <property type="match status" value="1"/>
</dbReference>
<comment type="caution">
    <text evidence="8">The sequence shown here is derived from an EMBL/GenBank/DDBJ whole genome shotgun (WGS) entry which is preliminary data.</text>
</comment>
<dbReference type="InterPro" id="IPR036291">
    <property type="entry name" value="NAD(P)-bd_dom_sf"/>
</dbReference>
<keyword evidence="5 8" id="KW-0560">Oxidoreductase</keyword>
<keyword evidence="6" id="KW-0443">Lipid metabolism</keyword>
<dbReference type="GO" id="GO:0006633">
    <property type="term" value="P:fatty acid biosynthetic process"/>
    <property type="evidence" value="ECO:0007669"/>
    <property type="project" value="UniProtKB-KW"/>
</dbReference>
<keyword evidence="7" id="KW-0275">Fatty acid biosynthesis</keyword>
<name>A0A645DFA8_9ZZZZ</name>
<evidence type="ECO:0000256" key="3">
    <source>
        <dbReference type="ARBA" id="ARBA00022516"/>
    </source>
</evidence>
<dbReference type="PANTHER" id="PTHR43159">
    <property type="entry name" value="ENOYL-[ACYL-CARRIER-PROTEIN] REDUCTASE"/>
    <property type="match status" value="1"/>
</dbReference>
<dbReference type="Gene3D" id="3.40.50.720">
    <property type="entry name" value="NAD(P)-binding Rossmann-like Domain"/>
    <property type="match status" value="1"/>
</dbReference>
<dbReference type="AlphaFoldDB" id="A0A645DFA8"/>
<evidence type="ECO:0000256" key="6">
    <source>
        <dbReference type="ARBA" id="ARBA00023098"/>
    </source>
</evidence>
<dbReference type="PIRSF" id="PIRSF000094">
    <property type="entry name" value="Enoyl-ACP_rdct"/>
    <property type="match status" value="1"/>
</dbReference>